<comment type="caution">
    <text evidence="3">The sequence shown here is derived from an EMBL/GenBank/DDBJ whole genome shotgun (WGS) entry which is preliminary data.</text>
</comment>
<organism evidence="3 4">
    <name type="scientific">Macrophomina phaseolina (strain MS6)</name>
    <name type="common">Charcoal rot fungus</name>
    <dbReference type="NCBI Taxonomy" id="1126212"/>
    <lineage>
        <taxon>Eukaryota</taxon>
        <taxon>Fungi</taxon>
        <taxon>Dikarya</taxon>
        <taxon>Ascomycota</taxon>
        <taxon>Pezizomycotina</taxon>
        <taxon>Dothideomycetes</taxon>
        <taxon>Dothideomycetes incertae sedis</taxon>
        <taxon>Botryosphaeriales</taxon>
        <taxon>Botryosphaeriaceae</taxon>
        <taxon>Macrophomina</taxon>
    </lineage>
</organism>
<proteinExistence type="inferred from homology"/>
<feature type="domain" description="RNase H type-1" evidence="2">
    <location>
        <begin position="234"/>
        <end position="370"/>
    </location>
</feature>
<name>K2R4I7_MACPH</name>
<dbReference type="InterPro" id="IPR036397">
    <property type="entry name" value="RNaseH_sf"/>
</dbReference>
<dbReference type="eggNOG" id="KOG1075">
    <property type="taxonomic scope" value="Eukaryota"/>
</dbReference>
<dbReference type="InterPro" id="IPR012337">
    <property type="entry name" value="RNaseH-like_sf"/>
</dbReference>
<dbReference type="GO" id="GO:0043137">
    <property type="term" value="P:DNA replication, removal of RNA primer"/>
    <property type="evidence" value="ECO:0007669"/>
    <property type="project" value="TreeGrafter"/>
</dbReference>
<dbReference type="InterPro" id="IPR050092">
    <property type="entry name" value="RNase_H"/>
</dbReference>
<protein>
    <recommendedName>
        <fullName evidence="2">RNase H type-1 domain-containing protein</fullName>
    </recommendedName>
</protein>
<accession>K2R4I7</accession>
<dbReference type="VEuPathDB" id="FungiDB:MPH_13927"/>
<sequence>MECGITLASHDIRPSRSCRFLGVRLDQKLTGKDHISHIQVNGTKSLAALTSIAGSTWGIPTLGLRQIYRSIILPRALYCCSVWALGNNVNKDIETKLKNVIERIQSRAARIIAGAYRATSKAALDIELFLLPAAQLIKKTMGEAFLRIASSPLFEEIARLTEEKWGSHKRASPTTSSPLLRIREQWKAKLGDENTANIERRLPHLFFPWWRPPPVEIAGSRELAVAQHNQIRDNTEGVLIYTDGSAVNGHVGAAAIAPGMCTSRKRYIGSTRCTTVYAAELQGIEMALEIAGTAISQGITKFSAFTDNQAALRALIHPGDHSGQQILASVILKLQQLWGAGASFDFHWIPAHQGVPGNESADALAKAAAQQGRTLESGDRATGPRTQDSLIAALRQSIHQAVMEEWKKLWRESARGRQLFKVAPEPTRKSLELYRSTPRVLSSLIIQMRTGKIGLRHFLYQRKVPGVTSGECECGQGLQTVSHVLYTCSRFNELRLTFRTLDEKGRRRWTTDLRKMLNQRSTAIAAAKFMMATKLLGQFGAILYSQHEA</sequence>
<dbReference type="OrthoDB" id="4509585at2759"/>
<dbReference type="AlphaFoldDB" id="K2R4I7"/>
<reference evidence="3 4" key="1">
    <citation type="journal article" date="2012" name="BMC Genomics">
        <title>Tools to kill: Genome of one of the most destructive plant pathogenic fungi Macrophomina phaseolina.</title>
        <authorList>
            <person name="Islam M.S."/>
            <person name="Haque M.S."/>
            <person name="Islam M.M."/>
            <person name="Emdad E.M."/>
            <person name="Halim A."/>
            <person name="Hossen Q.M.M."/>
            <person name="Hossain M.Z."/>
            <person name="Ahmed B."/>
            <person name="Rahim S."/>
            <person name="Rahman M.S."/>
            <person name="Alam M.M."/>
            <person name="Hou S."/>
            <person name="Wan X."/>
            <person name="Saito J.A."/>
            <person name="Alam M."/>
        </authorList>
    </citation>
    <scope>NUCLEOTIDE SEQUENCE [LARGE SCALE GENOMIC DNA]</scope>
    <source>
        <strain evidence="3 4">MS6</strain>
    </source>
</reference>
<dbReference type="InParanoid" id="K2R4I7"/>
<dbReference type="GO" id="GO:0004523">
    <property type="term" value="F:RNA-DNA hybrid ribonuclease activity"/>
    <property type="evidence" value="ECO:0007669"/>
    <property type="project" value="InterPro"/>
</dbReference>
<dbReference type="InterPro" id="IPR002156">
    <property type="entry name" value="RNaseH_domain"/>
</dbReference>
<dbReference type="Proteomes" id="UP000007129">
    <property type="component" value="Unassembled WGS sequence"/>
</dbReference>
<dbReference type="Gene3D" id="3.30.420.10">
    <property type="entry name" value="Ribonuclease H-like superfamily/Ribonuclease H"/>
    <property type="match status" value="1"/>
</dbReference>
<dbReference type="HOGENOM" id="CLU_000680_30_1_1"/>
<dbReference type="GO" id="GO:0003676">
    <property type="term" value="F:nucleic acid binding"/>
    <property type="evidence" value="ECO:0007669"/>
    <property type="project" value="InterPro"/>
</dbReference>
<dbReference type="PANTHER" id="PTHR10642">
    <property type="entry name" value="RIBONUCLEASE H1"/>
    <property type="match status" value="1"/>
</dbReference>
<comment type="similarity">
    <text evidence="1">Belongs to the RNase H family.</text>
</comment>
<evidence type="ECO:0000313" key="3">
    <source>
        <dbReference type="EMBL" id="EKG09088.1"/>
    </source>
</evidence>
<dbReference type="STRING" id="1126212.K2R4I7"/>
<evidence type="ECO:0000313" key="4">
    <source>
        <dbReference type="Proteomes" id="UP000007129"/>
    </source>
</evidence>
<dbReference type="PANTHER" id="PTHR10642:SF25">
    <property type="entry name" value="RNASE H TYPE-1 DOMAIN-CONTAINING PROTEIN"/>
    <property type="match status" value="1"/>
</dbReference>
<dbReference type="Pfam" id="PF00075">
    <property type="entry name" value="RNase_H"/>
    <property type="match status" value="1"/>
</dbReference>
<dbReference type="SUPFAM" id="SSF53098">
    <property type="entry name" value="Ribonuclease H-like"/>
    <property type="match status" value="1"/>
</dbReference>
<gene>
    <name evidence="3" type="ORF">MPH_13927</name>
</gene>
<evidence type="ECO:0000256" key="1">
    <source>
        <dbReference type="ARBA" id="ARBA00005300"/>
    </source>
</evidence>
<dbReference type="CDD" id="cd09276">
    <property type="entry name" value="Rnase_HI_RT_non_LTR"/>
    <property type="match status" value="1"/>
</dbReference>
<dbReference type="PROSITE" id="PS50879">
    <property type="entry name" value="RNASE_H_1"/>
    <property type="match status" value="1"/>
</dbReference>
<evidence type="ECO:0000259" key="2">
    <source>
        <dbReference type="PROSITE" id="PS50879"/>
    </source>
</evidence>
<dbReference type="EMBL" id="AHHD01000785">
    <property type="protein sequence ID" value="EKG09088.1"/>
    <property type="molecule type" value="Genomic_DNA"/>
</dbReference>